<accession>X1V0P5</accession>
<reference evidence="1" key="1">
    <citation type="journal article" date="2014" name="Front. Microbiol.">
        <title>High frequency of phylogenetically diverse reductive dehalogenase-homologous genes in deep subseafloor sedimentary metagenomes.</title>
        <authorList>
            <person name="Kawai M."/>
            <person name="Futagami T."/>
            <person name="Toyoda A."/>
            <person name="Takaki Y."/>
            <person name="Nishi S."/>
            <person name="Hori S."/>
            <person name="Arai W."/>
            <person name="Tsubouchi T."/>
            <person name="Morono Y."/>
            <person name="Uchiyama I."/>
            <person name="Ito T."/>
            <person name="Fujiyama A."/>
            <person name="Inagaki F."/>
            <person name="Takami H."/>
        </authorList>
    </citation>
    <scope>NUCLEOTIDE SEQUENCE</scope>
    <source>
        <strain evidence="1">Expedition CK06-06</strain>
    </source>
</reference>
<dbReference type="AlphaFoldDB" id="X1V0P5"/>
<dbReference type="EMBL" id="BARW01027779">
    <property type="protein sequence ID" value="GAJ05736.1"/>
    <property type="molecule type" value="Genomic_DNA"/>
</dbReference>
<proteinExistence type="predicted"/>
<gene>
    <name evidence="1" type="ORF">S12H4_45005</name>
</gene>
<feature type="non-terminal residue" evidence="1">
    <location>
        <position position="90"/>
    </location>
</feature>
<organism evidence="1">
    <name type="scientific">marine sediment metagenome</name>
    <dbReference type="NCBI Taxonomy" id="412755"/>
    <lineage>
        <taxon>unclassified sequences</taxon>
        <taxon>metagenomes</taxon>
        <taxon>ecological metagenomes</taxon>
    </lineage>
</organism>
<sequence length="90" mass="10221">MVDFDFYLHWVYWARHTAKKLSQQTEMKWRARDVEMAVFTAWGDKGSKTNSLEGLQGKANGVPTTYFGTGDKLSPGISAYVVLDEIPDFI</sequence>
<evidence type="ECO:0000313" key="1">
    <source>
        <dbReference type="EMBL" id="GAJ05736.1"/>
    </source>
</evidence>
<protein>
    <submittedName>
        <fullName evidence="1">Uncharacterized protein</fullName>
    </submittedName>
</protein>
<comment type="caution">
    <text evidence="1">The sequence shown here is derived from an EMBL/GenBank/DDBJ whole genome shotgun (WGS) entry which is preliminary data.</text>
</comment>
<name>X1V0P5_9ZZZZ</name>